<dbReference type="GO" id="GO:0005737">
    <property type="term" value="C:cytoplasm"/>
    <property type="evidence" value="ECO:0007669"/>
    <property type="project" value="InterPro"/>
</dbReference>
<dbReference type="InterPro" id="IPR013785">
    <property type="entry name" value="Aldolase_TIM"/>
</dbReference>
<dbReference type="GO" id="GO:0004139">
    <property type="term" value="F:deoxyribose-phosphate aldolase activity"/>
    <property type="evidence" value="ECO:0007669"/>
    <property type="project" value="UniProtKB-EC"/>
</dbReference>
<dbReference type="InterPro" id="IPR011343">
    <property type="entry name" value="DeoC"/>
</dbReference>
<dbReference type="GO" id="GO:0009264">
    <property type="term" value="P:deoxyribonucleotide catabolic process"/>
    <property type="evidence" value="ECO:0007669"/>
    <property type="project" value="InterPro"/>
</dbReference>
<dbReference type="GO" id="GO:0016052">
    <property type="term" value="P:carbohydrate catabolic process"/>
    <property type="evidence" value="ECO:0007669"/>
    <property type="project" value="TreeGrafter"/>
</dbReference>
<gene>
    <name evidence="3" type="ORF">AVDCRST_MAG56-5685</name>
</gene>
<dbReference type="InterPro" id="IPR002915">
    <property type="entry name" value="DeoC/FbaB/LacD_aldolase"/>
</dbReference>
<evidence type="ECO:0000256" key="2">
    <source>
        <dbReference type="ARBA" id="ARBA00023270"/>
    </source>
</evidence>
<dbReference type="PANTHER" id="PTHR10889">
    <property type="entry name" value="DEOXYRIBOSE-PHOSPHATE ALDOLASE"/>
    <property type="match status" value="1"/>
</dbReference>
<dbReference type="Pfam" id="PF01791">
    <property type="entry name" value="DeoC"/>
    <property type="match status" value="1"/>
</dbReference>
<evidence type="ECO:0000313" key="3">
    <source>
        <dbReference type="EMBL" id="CAA9304195.1"/>
    </source>
</evidence>
<dbReference type="PANTHER" id="PTHR10889:SF1">
    <property type="entry name" value="DEOXYRIBOSE-PHOSPHATE ALDOLASE"/>
    <property type="match status" value="1"/>
</dbReference>
<proteinExistence type="predicted"/>
<reference evidence="3" key="1">
    <citation type="submission" date="2020-02" db="EMBL/GenBank/DDBJ databases">
        <authorList>
            <person name="Meier V. D."/>
        </authorList>
    </citation>
    <scope>NUCLEOTIDE SEQUENCE</scope>
    <source>
        <strain evidence="3">AVDCRST_MAG56</strain>
    </source>
</reference>
<evidence type="ECO:0000256" key="1">
    <source>
        <dbReference type="ARBA" id="ARBA00022490"/>
    </source>
</evidence>
<protein>
    <submittedName>
        <fullName evidence="3">Deoxyribose-phosphate aldolase</fullName>
        <ecNumber evidence="3">4.1.2.4</ecNumber>
    </submittedName>
</protein>
<dbReference type="EMBL" id="CADCTQ010000471">
    <property type="protein sequence ID" value="CAA9304195.1"/>
    <property type="molecule type" value="Genomic_DNA"/>
</dbReference>
<organism evidence="3">
    <name type="scientific">uncultured Cytophagales bacterium</name>
    <dbReference type="NCBI Taxonomy" id="158755"/>
    <lineage>
        <taxon>Bacteria</taxon>
        <taxon>Pseudomonadati</taxon>
        <taxon>Bacteroidota</taxon>
        <taxon>Sphingobacteriia</taxon>
        <taxon>Sphingobacteriales</taxon>
        <taxon>environmental samples</taxon>
    </lineage>
</organism>
<keyword evidence="2" id="KW-0704">Schiff base</keyword>
<dbReference type="EC" id="4.1.2.4" evidence="3"/>
<dbReference type="SUPFAM" id="SSF51569">
    <property type="entry name" value="Aldolase"/>
    <property type="match status" value="1"/>
</dbReference>
<dbReference type="SMART" id="SM01133">
    <property type="entry name" value="DeoC"/>
    <property type="match status" value="1"/>
</dbReference>
<dbReference type="AlphaFoldDB" id="A0A6J4KGN3"/>
<keyword evidence="3" id="KW-0456">Lyase</keyword>
<name>A0A6J4KGN3_9SPHI</name>
<dbReference type="Gene3D" id="3.20.20.70">
    <property type="entry name" value="Aldolase class I"/>
    <property type="match status" value="1"/>
</dbReference>
<sequence length="218" mass="23556">MTPSPYPALQYTVLHPAVKDLEVEAAVRQAIDLRLGGLCVPPYWVKKASRDAVPAGISLGTVIGFPFGYQRTEAKVAEMELAFADGAQEVELVVNLSALKSERWNWIKAEIARFAKLVHEREKLLTVLTDADLLSEAELTRLCKDAADAGTDYFKTSTGVLTERTAAPVRIAARQALHPSVGVKVFSKAPTAAEVAALLREGAEQVCVADLSRLAEKA</sequence>
<keyword evidence="1" id="KW-0963">Cytoplasm</keyword>
<accession>A0A6J4KGN3</accession>